<feature type="compositionally biased region" description="Polar residues" evidence="1">
    <location>
        <begin position="292"/>
        <end position="301"/>
    </location>
</feature>
<feature type="compositionally biased region" description="Basic and acidic residues" evidence="1">
    <location>
        <begin position="254"/>
        <end position="278"/>
    </location>
</feature>
<proteinExistence type="predicted"/>
<keyword evidence="4" id="KW-1185">Reference proteome</keyword>
<dbReference type="SUPFAM" id="SSF63491">
    <property type="entry name" value="BAG domain"/>
    <property type="match status" value="1"/>
</dbReference>
<evidence type="ECO:0000259" key="2">
    <source>
        <dbReference type="Pfam" id="PF02179"/>
    </source>
</evidence>
<name>A0A8H5B076_9AGAR</name>
<dbReference type="InterPro" id="IPR003103">
    <property type="entry name" value="BAG_domain"/>
</dbReference>
<sequence>MANSGTLARNLWPYQESFINRDQISGNVITYLSQIIFTTIATMYGQPWYSGYPTYPVNGGFNPYIHPAYARASPYDAPLRGPAPRSTPSMRAVQDERARALAERRARRARYLPDEDDEMEDYGFWPSQWGPQQSELAAKARQEDMERRQREEELRRQEQEELRQRQLEQHRRRQEEEAVRRQEDYKRLQEEAARKQVEDERRRQAALEQQQQRREELARKYMEEQEARQRMIEEQKNLIRLRREEEARRLLAGEQERRSRLAEQEQRAASRSRSREPTQDNNTIPIHFHRSTGPQPTNQQNHASHPASPASASPKSAHTFEERNEAASRIQQQYRIHRTYRKLEDIRTQFDGLKKDFVYPHLIDFEKPGSADGVLGVGAYRVPSDFDKEDMEPMQVDNVPEGKLAYTSTNFALNLYSDQLDKLLMKLDGIESYGEKGIREQRRAAVKAIEKEASKLDRYCKQTWLDYVEKQRQGATPSKPAQQSASDQPADAPTEQASSTEPSKIPISSHQTSTENAIETTSAPEQDSWTEPSQIPLPPDTPADQPSTETVSYPMDIEIASNTSSADTSSSPSPSPIREGDASESENAPGAVKATGDGQPEPQQEGATGTPAP</sequence>
<feature type="region of interest" description="Disordered" evidence="1">
    <location>
        <begin position="76"/>
        <end position="98"/>
    </location>
</feature>
<feature type="compositionally biased region" description="Low complexity" evidence="1">
    <location>
        <begin position="302"/>
        <end position="317"/>
    </location>
</feature>
<feature type="region of interest" description="Disordered" evidence="1">
    <location>
        <begin position="122"/>
        <end position="211"/>
    </location>
</feature>
<feature type="compositionally biased region" description="Low complexity" evidence="1">
    <location>
        <begin position="560"/>
        <end position="572"/>
    </location>
</feature>
<dbReference type="InterPro" id="IPR036533">
    <property type="entry name" value="BAG_dom_sf"/>
</dbReference>
<dbReference type="EMBL" id="JAACJJ010000044">
    <property type="protein sequence ID" value="KAF5314256.1"/>
    <property type="molecule type" value="Genomic_DNA"/>
</dbReference>
<comment type="caution">
    <text evidence="3">The sequence shown here is derived from an EMBL/GenBank/DDBJ whole genome shotgun (WGS) entry which is preliminary data.</text>
</comment>
<evidence type="ECO:0000313" key="4">
    <source>
        <dbReference type="Proteomes" id="UP000567179"/>
    </source>
</evidence>
<accession>A0A8H5B076</accession>
<feature type="domain" description="BAG" evidence="2">
    <location>
        <begin position="415"/>
        <end position="458"/>
    </location>
</feature>
<dbReference type="Pfam" id="PF02179">
    <property type="entry name" value="BAG"/>
    <property type="match status" value="1"/>
</dbReference>
<feature type="compositionally biased region" description="Polar residues" evidence="1">
    <location>
        <begin position="495"/>
        <end position="533"/>
    </location>
</feature>
<protein>
    <recommendedName>
        <fullName evidence="2">BAG domain-containing protein</fullName>
    </recommendedName>
</protein>
<evidence type="ECO:0000256" key="1">
    <source>
        <dbReference type="SAM" id="MobiDB-lite"/>
    </source>
</evidence>
<feature type="compositionally biased region" description="Basic and acidic residues" evidence="1">
    <location>
        <begin position="138"/>
        <end position="211"/>
    </location>
</feature>
<dbReference type="Proteomes" id="UP000567179">
    <property type="component" value="Unassembled WGS sequence"/>
</dbReference>
<dbReference type="PROSITE" id="PS50096">
    <property type="entry name" value="IQ"/>
    <property type="match status" value="1"/>
</dbReference>
<dbReference type="Gene3D" id="1.20.58.120">
    <property type="entry name" value="BAG domain"/>
    <property type="match status" value="1"/>
</dbReference>
<evidence type="ECO:0000313" key="3">
    <source>
        <dbReference type="EMBL" id="KAF5314256.1"/>
    </source>
</evidence>
<dbReference type="AlphaFoldDB" id="A0A8H5B076"/>
<feature type="region of interest" description="Disordered" evidence="1">
    <location>
        <begin position="471"/>
        <end position="613"/>
    </location>
</feature>
<dbReference type="OrthoDB" id="333905at2759"/>
<reference evidence="3 4" key="1">
    <citation type="journal article" date="2020" name="ISME J.">
        <title>Uncovering the hidden diversity of litter-decomposition mechanisms in mushroom-forming fungi.</title>
        <authorList>
            <person name="Floudas D."/>
            <person name="Bentzer J."/>
            <person name="Ahren D."/>
            <person name="Johansson T."/>
            <person name="Persson P."/>
            <person name="Tunlid A."/>
        </authorList>
    </citation>
    <scope>NUCLEOTIDE SEQUENCE [LARGE SCALE GENOMIC DNA]</scope>
    <source>
        <strain evidence="3 4">CBS 101986</strain>
    </source>
</reference>
<gene>
    <name evidence="3" type="ORF">D9619_011804</name>
</gene>
<feature type="region of interest" description="Disordered" evidence="1">
    <location>
        <begin position="254"/>
        <end position="332"/>
    </location>
</feature>
<dbReference type="GO" id="GO:0051087">
    <property type="term" value="F:protein-folding chaperone binding"/>
    <property type="evidence" value="ECO:0007669"/>
    <property type="project" value="InterPro"/>
</dbReference>
<organism evidence="3 4">
    <name type="scientific">Psilocybe cf. subviscida</name>
    <dbReference type="NCBI Taxonomy" id="2480587"/>
    <lineage>
        <taxon>Eukaryota</taxon>
        <taxon>Fungi</taxon>
        <taxon>Dikarya</taxon>
        <taxon>Basidiomycota</taxon>
        <taxon>Agaricomycotina</taxon>
        <taxon>Agaricomycetes</taxon>
        <taxon>Agaricomycetidae</taxon>
        <taxon>Agaricales</taxon>
        <taxon>Agaricineae</taxon>
        <taxon>Strophariaceae</taxon>
        <taxon>Psilocybe</taxon>
    </lineage>
</organism>
<feature type="compositionally biased region" description="Low complexity" evidence="1">
    <location>
        <begin position="477"/>
        <end position="493"/>
    </location>
</feature>